<proteinExistence type="predicted"/>
<evidence type="ECO:0000313" key="2">
    <source>
        <dbReference type="Proteomes" id="UP001374535"/>
    </source>
</evidence>
<keyword evidence="2" id="KW-1185">Reference proteome</keyword>
<feature type="non-terminal residue" evidence="1">
    <location>
        <position position="115"/>
    </location>
</feature>
<dbReference type="Proteomes" id="UP001374535">
    <property type="component" value="Chromosome 1"/>
</dbReference>
<organism evidence="1 2">
    <name type="scientific">Vigna mungo</name>
    <name type="common">Black gram</name>
    <name type="synonym">Phaseolus mungo</name>
    <dbReference type="NCBI Taxonomy" id="3915"/>
    <lineage>
        <taxon>Eukaryota</taxon>
        <taxon>Viridiplantae</taxon>
        <taxon>Streptophyta</taxon>
        <taxon>Embryophyta</taxon>
        <taxon>Tracheophyta</taxon>
        <taxon>Spermatophyta</taxon>
        <taxon>Magnoliopsida</taxon>
        <taxon>eudicotyledons</taxon>
        <taxon>Gunneridae</taxon>
        <taxon>Pentapetalae</taxon>
        <taxon>rosids</taxon>
        <taxon>fabids</taxon>
        <taxon>Fabales</taxon>
        <taxon>Fabaceae</taxon>
        <taxon>Papilionoideae</taxon>
        <taxon>50 kb inversion clade</taxon>
        <taxon>NPAAA clade</taxon>
        <taxon>indigoferoid/millettioid clade</taxon>
        <taxon>Phaseoleae</taxon>
        <taxon>Vigna</taxon>
    </lineage>
</organism>
<dbReference type="AlphaFoldDB" id="A0AAQ3SDV0"/>
<reference evidence="1 2" key="1">
    <citation type="journal article" date="2023" name="Life. Sci Alliance">
        <title>Evolutionary insights into 3D genome organization and epigenetic landscape of Vigna mungo.</title>
        <authorList>
            <person name="Junaid A."/>
            <person name="Singh B."/>
            <person name="Bhatia S."/>
        </authorList>
    </citation>
    <scope>NUCLEOTIDE SEQUENCE [LARGE SCALE GENOMIC DNA]</scope>
    <source>
        <strain evidence="1">Urdbean</strain>
    </source>
</reference>
<sequence length="115" mass="12661">MSNMIVMRDAVKDMVHNSMNISNFGLCLLSPKAKTEVPARHVLPGSQPCSSCEVDCQTPPGGFIAIWKLIVARTVATIIRDPLLSSIQLCLPFRVTMLVGSDIPSILQIFYLKIF</sequence>
<name>A0AAQ3SDV0_VIGMU</name>
<gene>
    <name evidence="1" type="ORF">V8G54_005201</name>
</gene>
<protein>
    <submittedName>
        <fullName evidence="1">Uncharacterized protein</fullName>
    </submittedName>
</protein>
<accession>A0AAQ3SDV0</accession>
<dbReference type="EMBL" id="CP144700">
    <property type="protein sequence ID" value="WVZ26657.1"/>
    <property type="molecule type" value="Genomic_DNA"/>
</dbReference>
<evidence type="ECO:0000313" key="1">
    <source>
        <dbReference type="EMBL" id="WVZ26657.1"/>
    </source>
</evidence>